<feature type="transmembrane region" description="Helical" evidence="1">
    <location>
        <begin position="12"/>
        <end position="30"/>
    </location>
</feature>
<dbReference type="EMBL" id="KL197739">
    <property type="protein sequence ID" value="KDQ52514.1"/>
    <property type="molecule type" value="Genomic_DNA"/>
</dbReference>
<organism evidence="3 4">
    <name type="scientific">Jaapia argillacea MUCL 33604</name>
    <dbReference type="NCBI Taxonomy" id="933084"/>
    <lineage>
        <taxon>Eukaryota</taxon>
        <taxon>Fungi</taxon>
        <taxon>Dikarya</taxon>
        <taxon>Basidiomycota</taxon>
        <taxon>Agaricomycotina</taxon>
        <taxon>Agaricomycetes</taxon>
        <taxon>Agaricomycetidae</taxon>
        <taxon>Jaapiales</taxon>
        <taxon>Jaapiaceae</taxon>
        <taxon>Jaapia</taxon>
    </lineage>
</organism>
<dbReference type="InParanoid" id="A0A067PCP3"/>
<feature type="transmembrane region" description="Helical" evidence="1">
    <location>
        <begin position="51"/>
        <end position="69"/>
    </location>
</feature>
<keyword evidence="1" id="KW-0812">Transmembrane</keyword>
<dbReference type="HOGENOM" id="CLU_122018_0_0_1"/>
<keyword evidence="4" id="KW-1185">Reference proteome</keyword>
<feature type="domain" description="DUF6533" evidence="2">
    <location>
        <begin position="18"/>
        <end position="61"/>
    </location>
</feature>
<evidence type="ECO:0000313" key="4">
    <source>
        <dbReference type="Proteomes" id="UP000027265"/>
    </source>
</evidence>
<feature type="transmembrane region" description="Helical" evidence="1">
    <location>
        <begin position="125"/>
        <end position="143"/>
    </location>
</feature>
<keyword evidence="1" id="KW-1133">Transmembrane helix</keyword>
<evidence type="ECO:0000313" key="3">
    <source>
        <dbReference type="EMBL" id="KDQ52514.1"/>
    </source>
</evidence>
<evidence type="ECO:0000259" key="2">
    <source>
        <dbReference type="Pfam" id="PF20151"/>
    </source>
</evidence>
<gene>
    <name evidence="3" type="ORF">JAAARDRAFT_478089</name>
</gene>
<evidence type="ECO:0000256" key="1">
    <source>
        <dbReference type="SAM" id="Phobius"/>
    </source>
</evidence>
<dbReference type="AlphaFoldDB" id="A0A067PCP3"/>
<dbReference type="InterPro" id="IPR045340">
    <property type="entry name" value="DUF6533"/>
</dbReference>
<name>A0A067PCP3_9AGAM</name>
<sequence length="190" mass="21526">MADLALATSSARTVISSSLCSIVFCFWDIVITFDDEVENIWGQPSHSITKWLFLFTRYFALAVQILLVMKSSGVFRPLPLPERLCPYWLIFQSLAARALSSSVLLILMLRVYVLYDCTRAIRSGLLALFAVFIVPIVPIHVLLARRIQFTPTCTPAKTPPGVLFVQFFKQCSWSSRLSDVERLRGDGYRL</sequence>
<protein>
    <recommendedName>
        <fullName evidence="2">DUF6533 domain-containing protein</fullName>
    </recommendedName>
</protein>
<dbReference type="OrthoDB" id="3206101at2759"/>
<proteinExistence type="predicted"/>
<dbReference type="Proteomes" id="UP000027265">
    <property type="component" value="Unassembled WGS sequence"/>
</dbReference>
<dbReference type="Pfam" id="PF20151">
    <property type="entry name" value="DUF6533"/>
    <property type="match status" value="1"/>
</dbReference>
<keyword evidence="1" id="KW-0472">Membrane</keyword>
<accession>A0A067PCP3</accession>
<reference evidence="4" key="1">
    <citation type="journal article" date="2014" name="Proc. Natl. Acad. Sci. U.S.A.">
        <title>Extensive sampling of basidiomycete genomes demonstrates inadequacy of the white-rot/brown-rot paradigm for wood decay fungi.</title>
        <authorList>
            <person name="Riley R."/>
            <person name="Salamov A.A."/>
            <person name="Brown D.W."/>
            <person name="Nagy L.G."/>
            <person name="Floudas D."/>
            <person name="Held B.W."/>
            <person name="Levasseur A."/>
            <person name="Lombard V."/>
            <person name="Morin E."/>
            <person name="Otillar R."/>
            <person name="Lindquist E.A."/>
            <person name="Sun H."/>
            <person name="LaButti K.M."/>
            <person name="Schmutz J."/>
            <person name="Jabbour D."/>
            <person name="Luo H."/>
            <person name="Baker S.E."/>
            <person name="Pisabarro A.G."/>
            <person name="Walton J.D."/>
            <person name="Blanchette R.A."/>
            <person name="Henrissat B."/>
            <person name="Martin F."/>
            <person name="Cullen D."/>
            <person name="Hibbett D.S."/>
            <person name="Grigoriev I.V."/>
        </authorList>
    </citation>
    <scope>NUCLEOTIDE SEQUENCE [LARGE SCALE GENOMIC DNA]</scope>
    <source>
        <strain evidence="4">MUCL 33604</strain>
    </source>
</reference>
<feature type="transmembrane region" description="Helical" evidence="1">
    <location>
        <begin position="89"/>
        <end position="113"/>
    </location>
</feature>